<dbReference type="PANTHER" id="PTHR13817">
    <property type="entry name" value="TITIN"/>
    <property type="match status" value="1"/>
</dbReference>
<gene>
    <name evidence="4" type="ORF">S06H3_01230</name>
</gene>
<dbReference type="SMART" id="SM00060">
    <property type="entry name" value="FN3"/>
    <property type="match status" value="4"/>
</dbReference>
<feature type="compositionally biased region" description="Polar residues" evidence="2">
    <location>
        <begin position="424"/>
        <end position="433"/>
    </location>
</feature>
<sequence length="471" mass="50466">MNRMTKHWGKWAVITLLIVFVGLSLGGEGCPWRDKKKSVPLDEVGGSAPPKRPIDFEAANIYIDGEKAHDRIMLTWTDDSDNETGFVIERRTDLDGSWTQIATLGPNVDSYINIGLQPLTTYVYQIKAVNSSGDQGYSLNKPSVTTGPPPPPPDAPTGLIATPMSDSEIDLSWTDNSDNEDGFKIERSPNDISYTQIYTATANAIAWSDTGLDPETEYFYRVCAYNANGNSLPWSTDSATTLPPPAPDAPSNLTAIGVSTSQIDLVWTDNSGNETGFKIERSPDDITYAEITTVLADVTTYESTGLDPETEYFYRVCAFNAGGDSGYSNTESGTTQPVPVYPPDAPTNLIATAVSDSQIDLAWTDNSDNETGFAIERSPDGDDATYTGIGMVGVDVVSYSDTGLDPETTYWYRVKAYNLEGPSEYSNTESATTPPVPVYPPDDPSNLVAVAIRLDGASGGSGAGPAGPGQA</sequence>
<feature type="region of interest" description="Disordered" evidence="2">
    <location>
        <begin position="423"/>
        <end position="444"/>
    </location>
</feature>
<feature type="domain" description="Fibronectin type-III" evidence="3">
    <location>
        <begin position="345"/>
        <end position="436"/>
    </location>
</feature>
<dbReference type="InterPro" id="IPR050964">
    <property type="entry name" value="Striated_Muscle_Regulatory"/>
</dbReference>
<dbReference type="PANTHER" id="PTHR13817:SF173">
    <property type="entry name" value="FRAZZLED"/>
    <property type="match status" value="1"/>
</dbReference>
<feature type="domain" description="Fibronectin type-III" evidence="3">
    <location>
        <begin position="49"/>
        <end position="149"/>
    </location>
</feature>
<protein>
    <recommendedName>
        <fullName evidence="3">Fibronectin type-III domain-containing protein</fullName>
    </recommendedName>
</protein>
<dbReference type="InterPro" id="IPR003961">
    <property type="entry name" value="FN3_dom"/>
</dbReference>
<feature type="compositionally biased region" description="Pro residues" evidence="2">
    <location>
        <begin position="434"/>
        <end position="443"/>
    </location>
</feature>
<accession>X1L1S8</accession>
<feature type="compositionally biased region" description="Polar residues" evidence="2">
    <location>
        <begin position="135"/>
        <end position="146"/>
    </location>
</feature>
<dbReference type="Gene3D" id="2.60.40.10">
    <property type="entry name" value="Immunoglobulins"/>
    <property type="match status" value="4"/>
</dbReference>
<comment type="caution">
    <text evidence="4">The sequence shown here is derived from an EMBL/GenBank/DDBJ whole genome shotgun (WGS) entry which is preliminary data.</text>
</comment>
<feature type="domain" description="Fibronectin type-III" evidence="3">
    <location>
        <begin position="155"/>
        <end position="245"/>
    </location>
</feature>
<reference evidence="4" key="1">
    <citation type="journal article" date="2014" name="Front. Microbiol.">
        <title>High frequency of phylogenetically diverse reductive dehalogenase-homologous genes in deep subseafloor sedimentary metagenomes.</title>
        <authorList>
            <person name="Kawai M."/>
            <person name="Futagami T."/>
            <person name="Toyoda A."/>
            <person name="Takaki Y."/>
            <person name="Nishi S."/>
            <person name="Hori S."/>
            <person name="Arai W."/>
            <person name="Tsubouchi T."/>
            <person name="Morono Y."/>
            <person name="Uchiyama I."/>
            <person name="Ito T."/>
            <person name="Fujiyama A."/>
            <person name="Inagaki F."/>
            <person name="Takami H."/>
        </authorList>
    </citation>
    <scope>NUCLEOTIDE SEQUENCE</scope>
    <source>
        <strain evidence="4">Expedition CK06-06</strain>
    </source>
</reference>
<dbReference type="AlphaFoldDB" id="X1L1S8"/>
<dbReference type="SUPFAM" id="SSF49265">
    <property type="entry name" value="Fibronectin type III"/>
    <property type="match status" value="3"/>
</dbReference>
<feature type="non-terminal residue" evidence="4">
    <location>
        <position position="471"/>
    </location>
</feature>
<evidence type="ECO:0000313" key="4">
    <source>
        <dbReference type="EMBL" id="GAH96394.1"/>
    </source>
</evidence>
<dbReference type="EMBL" id="BARV01000296">
    <property type="protein sequence ID" value="GAH96394.1"/>
    <property type="molecule type" value="Genomic_DNA"/>
</dbReference>
<evidence type="ECO:0000259" key="3">
    <source>
        <dbReference type="PROSITE" id="PS50853"/>
    </source>
</evidence>
<evidence type="ECO:0000256" key="1">
    <source>
        <dbReference type="ARBA" id="ARBA00022737"/>
    </source>
</evidence>
<evidence type="ECO:0000256" key="2">
    <source>
        <dbReference type="SAM" id="MobiDB-lite"/>
    </source>
</evidence>
<name>X1L1S8_9ZZZZ</name>
<keyword evidence="1" id="KW-0677">Repeat</keyword>
<feature type="region of interest" description="Disordered" evidence="2">
    <location>
        <begin position="135"/>
        <end position="157"/>
    </location>
</feature>
<dbReference type="CDD" id="cd00063">
    <property type="entry name" value="FN3"/>
    <property type="match status" value="4"/>
</dbReference>
<feature type="domain" description="Fibronectin type-III" evidence="3">
    <location>
        <begin position="249"/>
        <end position="338"/>
    </location>
</feature>
<proteinExistence type="predicted"/>
<dbReference type="InterPro" id="IPR036116">
    <property type="entry name" value="FN3_sf"/>
</dbReference>
<dbReference type="PROSITE" id="PS50853">
    <property type="entry name" value="FN3"/>
    <property type="match status" value="4"/>
</dbReference>
<dbReference type="Pfam" id="PF00041">
    <property type="entry name" value="fn3"/>
    <property type="match status" value="3"/>
</dbReference>
<organism evidence="4">
    <name type="scientific">marine sediment metagenome</name>
    <dbReference type="NCBI Taxonomy" id="412755"/>
    <lineage>
        <taxon>unclassified sequences</taxon>
        <taxon>metagenomes</taxon>
        <taxon>ecological metagenomes</taxon>
    </lineage>
</organism>
<dbReference type="InterPro" id="IPR013783">
    <property type="entry name" value="Ig-like_fold"/>
</dbReference>